<protein>
    <submittedName>
        <fullName evidence="2">DUF2550 family protein</fullName>
    </submittedName>
</protein>
<keyword evidence="3" id="KW-1185">Reference proteome</keyword>
<organism evidence="2 3">
    <name type="scientific">Aeromicrobium endophyticum</name>
    <dbReference type="NCBI Taxonomy" id="2292704"/>
    <lineage>
        <taxon>Bacteria</taxon>
        <taxon>Bacillati</taxon>
        <taxon>Actinomycetota</taxon>
        <taxon>Actinomycetes</taxon>
        <taxon>Propionibacteriales</taxon>
        <taxon>Nocardioidaceae</taxon>
        <taxon>Aeromicrobium</taxon>
    </lineage>
</organism>
<comment type="caution">
    <text evidence="2">The sequence shown here is derived from an EMBL/GenBank/DDBJ whole genome shotgun (WGS) entry which is preliminary data.</text>
</comment>
<dbReference type="OrthoDB" id="4793422at2"/>
<dbReference type="Proteomes" id="UP000265581">
    <property type="component" value="Unassembled WGS sequence"/>
</dbReference>
<dbReference type="AlphaFoldDB" id="A0A371P0Y8"/>
<reference evidence="2 3" key="1">
    <citation type="submission" date="2018-08" db="EMBL/GenBank/DDBJ databases">
        <title>Aeromicrobium sp. M2KJ-4, whole genome shotgun sequence.</title>
        <authorList>
            <person name="Tuo L."/>
        </authorList>
    </citation>
    <scope>NUCLEOTIDE SEQUENCE [LARGE SCALE GENOMIC DNA]</scope>
    <source>
        <strain evidence="2 3">M2KJ-4</strain>
    </source>
</reference>
<name>A0A371P0Y8_9ACTN</name>
<gene>
    <name evidence="2" type="ORF">DX116_19330</name>
</gene>
<accession>A0A371P0Y8</accession>
<evidence type="ECO:0000313" key="3">
    <source>
        <dbReference type="Proteomes" id="UP000265581"/>
    </source>
</evidence>
<dbReference type="EMBL" id="QUBR01000003">
    <property type="protein sequence ID" value="REK69006.1"/>
    <property type="molecule type" value="Genomic_DNA"/>
</dbReference>
<keyword evidence="1" id="KW-0472">Membrane</keyword>
<sequence length="150" mass="16937">MTVPLWWWLVDSLLFVVVLLVLLLVGLLVRGRLLARSGGAFDMSVTRGSEKRAKGWMHGLAVYGDTELRWFRTFSLSWRPRYRFTRGDVLIEGRREPQGDEVHAIHPGHLIVETTCAADVRQFALSPDALTGLLSWLESSPPGQRVNNVL</sequence>
<feature type="transmembrane region" description="Helical" evidence="1">
    <location>
        <begin position="6"/>
        <end position="29"/>
    </location>
</feature>
<evidence type="ECO:0000313" key="2">
    <source>
        <dbReference type="EMBL" id="REK69006.1"/>
    </source>
</evidence>
<dbReference type="Pfam" id="PF10739">
    <property type="entry name" value="DUF2550"/>
    <property type="match status" value="1"/>
</dbReference>
<dbReference type="InterPro" id="IPR019675">
    <property type="entry name" value="DUF2550"/>
</dbReference>
<keyword evidence="1" id="KW-1133">Transmembrane helix</keyword>
<proteinExistence type="predicted"/>
<evidence type="ECO:0000256" key="1">
    <source>
        <dbReference type="SAM" id="Phobius"/>
    </source>
</evidence>
<keyword evidence="1" id="KW-0812">Transmembrane</keyword>